<protein>
    <submittedName>
        <fullName evidence="2">Uncharacterized protein</fullName>
    </submittedName>
</protein>
<dbReference type="EMBL" id="PSZC01000013">
    <property type="protein sequence ID" value="PPJ36518.1"/>
    <property type="molecule type" value="Genomic_DNA"/>
</dbReference>
<feature type="region of interest" description="Disordered" evidence="1">
    <location>
        <begin position="39"/>
        <end position="92"/>
    </location>
</feature>
<reference evidence="2 3" key="1">
    <citation type="submission" date="2018-02" db="EMBL/GenBank/DDBJ databases">
        <title>8 Nocardia nova and 1 Nocardia cyriacigeorgica strain used for evolution to TMP-SMX.</title>
        <authorList>
            <person name="Mehta H."/>
            <person name="Weng J."/>
            <person name="Shamoo Y."/>
        </authorList>
    </citation>
    <scope>NUCLEOTIDE SEQUENCE [LARGE SCALE GENOMIC DNA]</scope>
    <source>
        <strain evidence="2 3">MDA3139</strain>
    </source>
</reference>
<sequence>MKLTLGSGMQPKKSITLKFDLAGQPALYCKFTDSARPVVDPQSGPSHLAYGRPHRSPAVRLSGRHHRDVIAGHRRRHSLRRRHGGAIEPKYAARIHDPVTMPGNCADGPSRLRFDL</sequence>
<name>A0A2S6AMR8_9NOCA</name>
<dbReference type="AlphaFoldDB" id="A0A2S6AMR8"/>
<proteinExistence type="predicted"/>
<comment type="caution">
    <text evidence="2">The sequence shown here is derived from an EMBL/GenBank/DDBJ whole genome shotgun (WGS) entry which is preliminary data.</text>
</comment>
<organism evidence="2 3">
    <name type="scientific">Nocardia nova</name>
    <dbReference type="NCBI Taxonomy" id="37330"/>
    <lineage>
        <taxon>Bacteria</taxon>
        <taxon>Bacillati</taxon>
        <taxon>Actinomycetota</taxon>
        <taxon>Actinomycetes</taxon>
        <taxon>Mycobacteriales</taxon>
        <taxon>Nocardiaceae</taxon>
        <taxon>Nocardia</taxon>
    </lineage>
</organism>
<gene>
    <name evidence="2" type="ORF">C5E45_18980</name>
</gene>
<evidence type="ECO:0000313" key="2">
    <source>
        <dbReference type="EMBL" id="PPJ36518.1"/>
    </source>
</evidence>
<evidence type="ECO:0000256" key="1">
    <source>
        <dbReference type="SAM" id="MobiDB-lite"/>
    </source>
</evidence>
<evidence type="ECO:0000313" key="3">
    <source>
        <dbReference type="Proteomes" id="UP000239874"/>
    </source>
</evidence>
<feature type="compositionally biased region" description="Basic residues" evidence="1">
    <location>
        <begin position="52"/>
        <end position="84"/>
    </location>
</feature>
<accession>A0A2S6AMR8</accession>
<dbReference type="Proteomes" id="UP000239874">
    <property type="component" value="Unassembled WGS sequence"/>
</dbReference>